<dbReference type="EMBL" id="BAABRN010000010">
    <property type="protein sequence ID" value="GAA5501525.1"/>
    <property type="molecule type" value="Genomic_DNA"/>
</dbReference>
<organism evidence="2 3">
    <name type="scientific">Deinococcus xinjiangensis</name>
    <dbReference type="NCBI Taxonomy" id="457454"/>
    <lineage>
        <taxon>Bacteria</taxon>
        <taxon>Thermotogati</taxon>
        <taxon>Deinococcota</taxon>
        <taxon>Deinococci</taxon>
        <taxon>Deinococcales</taxon>
        <taxon>Deinococcaceae</taxon>
        <taxon>Deinococcus</taxon>
    </lineage>
</organism>
<evidence type="ECO:0000313" key="3">
    <source>
        <dbReference type="Proteomes" id="UP001458946"/>
    </source>
</evidence>
<reference evidence="2 3" key="1">
    <citation type="submission" date="2024-02" db="EMBL/GenBank/DDBJ databases">
        <title>Deinococcus xinjiangensis NBRC 107630.</title>
        <authorList>
            <person name="Ichikawa N."/>
            <person name="Katano-Makiyama Y."/>
            <person name="Hidaka K."/>
        </authorList>
    </citation>
    <scope>NUCLEOTIDE SEQUENCE [LARGE SCALE GENOMIC DNA]</scope>
    <source>
        <strain evidence="2 3">NBRC 107630</strain>
    </source>
</reference>
<keyword evidence="3" id="KW-1185">Reference proteome</keyword>
<comment type="caution">
    <text evidence="2">The sequence shown here is derived from an EMBL/GenBank/DDBJ whole genome shotgun (WGS) entry which is preliminary data.</text>
</comment>
<sequence length="148" mass="17113">MQVKTYRGRCAFGRLFSLSLVTLLTCTLAHAQVFPFPYTLSPVDNSAKAFIDARVKAQTGSVCLSYRTGYRQYARMIDFPTMTTLKRTEQMDAIRYLQSNPALKLQQYKYGNEERHMRWIYARTGIGNEFMFVEYKRGGAYALSCRVK</sequence>
<protein>
    <submittedName>
        <fullName evidence="2">Uncharacterized protein</fullName>
    </submittedName>
</protein>
<evidence type="ECO:0000313" key="2">
    <source>
        <dbReference type="EMBL" id="GAA5501525.1"/>
    </source>
</evidence>
<dbReference type="RefSeq" id="WP_353541497.1">
    <property type="nucleotide sequence ID" value="NZ_BAABRN010000010.1"/>
</dbReference>
<name>A0ABP9V8C3_9DEIO</name>
<evidence type="ECO:0000256" key="1">
    <source>
        <dbReference type="SAM" id="SignalP"/>
    </source>
</evidence>
<accession>A0ABP9V8C3</accession>
<feature type="chain" id="PRO_5045280168" evidence="1">
    <location>
        <begin position="32"/>
        <end position="148"/>
    </location>
</feature>
<proteinExistence type="predicted"/>
<keyword evidence="1" id="KW-0732">Signal</keyword>
<dbReference type="Proteomes" id="UP001458946">
    <property type="component" value="Unassembled WGS sequence"/>
</dbReference>
<gene>
    <name evidence="2" type="ORF">Dxin01_01257</name>
</gene>
<feature type="signal peptide" evidence="1">
    <location>
        <begin position="1"/>
        <end position="31"/>
    </location>
</feature>